<dbReference type="InterPro" id="IPR050117">
    <property type="entry name" value="MAPK"/>
</dbReference>
<evidence type="ECO:0000256" key="2">
    <source>
        <dbReference type="ARBA" id="ARBA00022741"/>
    </source>
</evidence>
<keyword evidence="3" id="KW-0067">ATP-binding</keyword>
<dbReference type="PANTHER" id="PTHR24055">
    <property type="entry name" value="MITOGEN-ACTIVATED PROTEIN KINASE"/>
    <property type="match status" value="1"/>
</dbReference>
<accession>A0AAF0IM18</accession>
<dbReference type="GO" id="GO:0004674">
    <property type="term" value="F:protein serine/threonine kinase activity"/>
    <property type="evidence" value="ECO:0007669"/>
    <property type="project" value="UniProtKB-KW"/>
</dbReference>
<protein>
    <recommendedName>
        <fullName evidence="4">Protein kinase domain-containing protein</fullName>
    </recommendedName>
</protein>
<dbReference type="Pfam" id="PF00069">
    <property type="entry name" value="Pkinase"/>
    <property type="match status" value="1"/>
</dbReference>
<reference evidence="5" key="1">
    <citation type="submission" date="2023-03" db="EMBL/GenBank/DDBJ databases">
        <title>Emydomyces testavorans Genome Sequence.</title>
        <authorList>
            <person name="Hoyer L."/>
        </authorList>
    </citation>
    <scope>NUCLEOTIDE SEQUENCE</scope>
    <source>
        <strain evidence="5">16-2883</strain>
    </source>
</reference>
<dbReference type="SMART" id="SM00220">
    <property type="entry name" value="S_TKc"/>
    <property type="match status" value="1"/>
</dbReference>
<keyword evidence="2" id="KW-0547">Nucleotide-binding</keyword>
<evidence type="ECO:0000256" key="3">
    <source>
        <dbReference type="ARBA" id="ARBA00022840"/>
    </source>
</evidence>
<evidence type="ECO:0000259" key="4">
    <source>
        <dbReference type="PROSITE" id="PS50011"/>
    </source>
</evidence>
<dbReference type="Gene3D" id="1.10.510.10">
    <property type="entry name" value="Transferase(Phosphotransferase) domain 1"/>
    <property type="match status" value="1"/>
</dbReference>
<evidence type="ECO:0000313" key="5">
    <source>
        <dbReference type="EMBL" id="WEW61242.1"/>
    </source>
</evidence>
<dbReference type="EMBL" id="CP120630">
    <property type="protein sequence ID" value="WEW61242.1"/>
    <property type="molecule type" value="Genomic_DNA"/>
</dbReference>
<proteinExistence type="predicted"/>
<dbReference type="Proteomes" id="UP001219355">
    <property type="component" value="Chromosome 4"/>
</dbReference>
<sequence length="259" mass="29883">MLKILLQELFVALDYLHTETQVIHTGLPLLFPSNLAYLKLTNNPVDIQSKNIMVGTTDPSVFMEWDTLEQTEPSPRKVIGDRIVYKSRTFQWKDDFVAFGLPLLSDFGEARIGSGEHEGLIQPNQYRAPEVLLGMKWTSKVDIWNIGVMIWSLFEDHLLFDGAGPDGGFSDAYLLAEMISVLGPPPIKFLERRAWRGLPPIPENSLEDSEERLEGKNKELFMQFLRKMLTWMPEERFSAKELLQDEWLMRPRHNVNRPP</sequence>
<dbReference type="InterPro" id="IPR011009">
    <property type="entry name" value="Kinase-like_dom_sf"/>
</dbReference>
<dbReference type="PROSITE" id="PS50011">
    <property type="entry name" value="PROTEIN_KINASE_DOM"/>
    <property type="match status" value="1"/>
</dbReference>
<keyword evidence="1" id="KW-0808">Transferase</keyword>
<dbReference type="AlphaFoldDB" id="A0AAF0IM18"/>
<evidence type="ECO:0000256" key="1">
    <source>
        <dbReference type="ARBA" id="ARBA00022527"/>
    </source>
</evidence>
<keyword evidence="6" id="KW-1185">Reference proteome</keyword>
<organism evidence="5 6">
    <name type="scientific">Emydomyces testavorans</name>
    <dbReference type="NCBI Taxonomy" id="2070801"/>
    <lineage>
        <taxon>Eukaryota</taxon>
        <taxon>Fungi</taxon>
        <taxon>Dikarya</taxon>
        <taxon>Ascomycota</taxon>
        <taxon>Pezizomycotina</taxon>
        <taxon>Eurotiomycetes</taxon>
        <taxon>Eurotiomycetidae</taxon>
        <taxon>Onygenales</taxon>
        <taxon>Nannizziopsiaceae</taxon>
        <taxon>Emydomyces</taxon>
    </lineage>
</organism>
<evidence type="ECO:0000313" key="6">
    <source>
        <dbReference type="Proteomes" id="UP001219355"/>
    </source>
</evidence>
<feature type="domain" description="Protein kinase" evidence="4">
    <location>
        <begin position="1"/>
        <end position="248"/>
    </location>
</feature>
<dbReference type="InterPro" id="IPR000719">
    <property type="entry name" value="Prot_kinase_dom"/>
</dbReference>
<dbReference type="GO" id="GO:0005524">
    <property type="term" value="F:ATP binding"/>
    <property type="evidence" value="ECO:0007669"/>
    <property type="project" value="UniProtKB-KW"/>
</dbReference>
<dbReference type="SUPFAM" id="SSF56112">
    <property type="entry name" value="Protein kinase-like (PK-like)"/>
    <property type="match status" value="1"/>
</dbReference>
<name>A0AAF0IM18_9EURO</name>
<keyword evidence="1" id="KW-0418">Kinase</keyword>
<gene>
    <name evidence="5" type="ORF">PRK78_006732</name>
</gene>
<keyword evidence="1" id="KW-0723">Serine/threonine-protein kinase</keyword>